<organism evidence="2 3">
    <name type="scientific">Alkalibaculum bacchi</name>
    <dbReference type="NCBI Taxonomy" id="645887"/>
    <lineage>
        <taxon>Bacteria</taxon>
        <taxon>Bacillati</taxon>
        <taxon>Bacillota</taxon>
        <taxon>Clostridia</taxon>
        <taxon>Eubacteriales</taxon>
        <taxon>Eubacteriaceae</taxon>
        <taxon>Alkalibaculum</taxon>
    </lineage>
</organism>
<keyword evidence="3" id="KW-1185">Reference proteome</keyword>
<keyword evidence="1" id="KW-0812">Transmembrane</keyword>
<sequence>MKSESFEQPSNWELKTKLYDLKTKKKRMGLIALLCLIAVIIFLLMAEVILFIFALLGVIVFGMKSMGANKKIKQIAKITTVEEVIEEVFDDCIYNPYGSIDRTRIRDSGLIDDWDSGGDSYDTETHFKFVGNDYISGKYKGHQIELCDVNVTKITKKIEVDEEGKREEREEQETSFKGIWMTCKLEKFLPAEVRIREKKERALLFKNIVGKYTWVKSDVETENHAFNEQFQILTNDVHYTFYVLTPHFMERILSVDKKSGGQTLLCFRGEWVHIAVHSGKDFFEIKKGSEIKDIQALRLRIQNEITYFTDILDELFHNEQLFS</sequence>
<reference evidence="2 3" key="1">
    <citation type="submission" date="2018-06" db="EMBL/GenBank/DDBJ databases">
        <title>Genomic Encyclopedia of Type Strains, Phase IV (KMG-IV): sequencing the most valuable type-strain genomes for metagenomic binning, comparative biology and taxonomic classification.</title>
        <authorList>
            <person name="Goeker M."/>
        </authorList>
    </citation>
    <scope>NUCLEOTIDE SEQUENCE [LARGE SCALE GENOMIC DNA]</scope>
    <source>
        <strain evidence="2 3">DSM 22112</strain>
    </source>
</reference>
<dbReference type="OrthoDB" id="2056161at2"/>
<evidence type="ECO:0000313" key="2">
    <source>
        <dbReference type="EMBL" id="RBP66746.1"/>
    </source>
</evidence>
<evidence type="ECO:0000256" key="1">
    <source>
        <dbReference type="SAM" id="Phobius"/>
    </source>
</evidence>
<dbReference type="InterPro" id="IPR021484">
    <property type="entry name" value="DUF3137"/>
</dbReference>
<dbReference type="EMBL" id="QNRX01000005">
    <property type="protein sequence ID" value="RBP66746.1"/>
    <property type="molecule type" value="Genomic_DNA"/>
</dbReference>
<keyword evidence="1" id="KW-1133">Transmembrane helix</keyword>
<protein>
    <submittedName>
        <fullName evidence="2">Uncharacterized protein DUF3137</fullName>
    </submittedName>
</protein>
<evidence type="ECO:0000313" key="3">
    <source>
        <dbReference type="Proteomes" id="UP000253490"/>
    </source>
</evidence>
<gene>
    <name evidence="2" type="ORF">DES36_105127</name>
</gene>
<proteinExistence type="predicted"/>
<dbReference type="Proteomes" id="UP000253490">
    <property type="component" value="Unassembled WGS sequence"/>
</dbReference>
<comment type="caution">
    <text evidence="2">The sequence shown here is derived from an EMBL/GenBank/DDBJ whole genome shotgun (WGS) entry which is preliminary data.</text>
</comment>
<dbReference type="Pfam" id="PF11335">
    <property type="entry name" value="DUF3137"/>
    <property type="match status" value="1"/>
</dbReference>
<accession>A0A366IA44</accession>
<dbReference type="RefSeq" id="WP_113920176.1">
    <property type="nucleotide sequence ID" value="NZ_QNRX01000005.1"/>
</dbReference>
<keyword evidence="1" id="KW-0472">Membrane</keyword>
<feature type="transmembrane region" description="Helical" evidence="1">
    <location>
        <begin position="30"/>
        <end position="63"/>
    </location>
</feature>
<name>A0A366IA44_9FIRM</name>
<dbReference type="AlphaFoldDB" id="A0A366IA44"/>